<comment type="caution">
    <text evidence="4">Lacks conserved residue(s) required for the propagation of feature annotation.</text>
</comment>
<dbReference type="SUPFAM" id="SSF52151">
    <property type="entry name" value="FabD/lysophospholipase-like"/>
    <property type="match status" value="1"/>
</dbReference>
<dbReference type="InterPro" id="IPR016035">
    <property type="entry name" value="Acyl_Trfase/lysoPLipase"/>
</dbReference>
<evidence type="ECO:0000256" key="1">
    <source>
        <dbReference type="ARBA" id="ARBA00022801"/>
    </source>
</evidence>
<dbReference type="AlphaFoldDB" id="A0A6A6X446"/>
<feature type="short sequence motif" description="GXSXG" evidence="4">
    <location>
        <begin position="57"/>
        <end position="61"/>
    </location>
</feature>
<dbReference type="PANTHER" id="PTHR24185">
    <property type="entry name" value="CALCIUM-INDEPENDENT PHOSPHOLIPASE A2-GAMMA"/>
    <property type="match status" value="1"/>
</dbReference>
<evidence type="ECO:0000313" key="6">
    <source>
        <dbReference type="EMBL" id="KAF2790687.1"/>
    </source>
</evidence>
<dbReference type="GO" id="GO:0019369">
    <property type="term" value="P:arachidonate metabolic process"/>
    <property type="evidence" value="ECO:0007669"/>
    <property type="project" value="TreeGrafter"/>
</dbReference>
<keyword evidence="7" id="KW-1185">Reference proteome</keyword>
<organism evidence="6 7">
    <name type="scientific">Melanomma pulvis-pyrius CBS 109.77</name>
    <dbReference type="NCBI Taxonomy" id="1314802"/>
    <lineage>
        <taxon>Eukaryota</taxon>
        <taxon>Fungi</taxon>
        <taxon>Dikarya</taxon>
        <taxon>Ascomycota</taxon>
        <taxon>Pezizomycotina</taxon>
        <taxon>Dothideomycetes</taxon>
        <taxon>Pleosporomycetidae</taxon>
        <taxon>Pleosporales</taxon>
        <taxon>Melanommataceae</taxon>
        <taxon>Melanomma</taxon>
    </lineage>
</organism>
<dbReference type="GO" id="GO:0047499">
    <property type="term" value="F:calcium-independent phospholipase A2 activity"/>
    <property type="evidence" value="ECO:0007669"/>
    <property type="project" value="TreeGrafter"/>
</dbReference>
<dbReference type="GO" id="GO:0046486">
    <property type="term" value="P:glycerolipid metabolic process"/>
    <property type="evidence" value="ECO:0007669"/>
    <property type="project" value="UniProtKB-ARBA"/>
</dbReference>
<dbReference type="PANTHER" id="PTHR24185:SF1">
    <property type="entry name" value="CALCIUM-INDEPENDENT PHOSPHOLIPASE A2-GAMMA"/>
    <property type="match status" value="1"/>
</dbReference>
<keyword evidence="1" id="KW-0378">Hydrolase</keyword>
<gene>
    <name evidence="6" type="ORF">K505DRAFT_310958</name>
</gene>
<protein>
    <submittedName>
        <fullName evidence="6">FabD/lysophospholipase-like protein</fullName>
    </submittedName>
</protein>
<dbReference type="PROSITE" id="PS51635">
    <property type="entry name" value="PNPLA"/>
    <property type="match status" value="1"/>
</dbReference>
<dbReference type="GO" id="GO:0016020">
    <property type="term" value="C:membrane"/>
    <property type="evidence" value="ECO:0007669"/>
    <property type="project" value="TreeGrafter"/>
</dbReference>
<sequence length="228" mass="25374">MASDQRPLRLLSFDGGGVRGLSSLVILKRIMHVLHQKIGLEEKEPFRPCEHFDIIAGTSTGGLIAIMLGTLRMSVDDAIKSYLAFAPKIFPKEGFVSSHRLTKLYKGLRGTARFDATALENEVKEMVAKYLKQDGDDQDGSEENDARKDENVIFDQISNPEDTCRVSVLRFDRPIRLLTWSVLSVLVPATSTHPFDFEVTLAAGIRARDAQSGRLPVQHQQLHCSSIP</sequence>
<name>A0A6A6X446_9PLEO</name>
<evidence type="ECO:0000259" key="5">
    <source>
        <dbReference type="PROSITE" id="PS51635"/>
    </source>
</evidence>
<feature type="domain" description="PNPLA" evidence="5">
    <location>
        <begin position="11"/>
        <end position="228"/>
    </location>
</feature>
<accession>A0A6A6X446</accession>
<reference evidence="6" key="1">
    <citation type="journal article" date="2020" name="Stud. Mycol.">
        <title>101 Dothideomycetes genomes: a test case for predicting lifestyles and emergence of pathogens.</title>
        <authorList>
            <person name="Haridas S."/>
            <person name="Albert R."/>
            <person name="Binder M."/>
            <person name="Bloem J."/>
            <person name="Labutti K."/>
            <person name="Salamov A."/>
            <person name="Andreopoulos B."/>
            <person name="Baker S."/>
            <person name="Barry K."/>
            <person name="Bills G."/>
            <person name="Bluhm B."/>
            <person name="Cannon C."/>
            <person name="Castanera R."/>
            <person name="Culley D."/>
            <person name="Daum C."/>
            <person name="Ezra D."/>
            <person name="Gonzalez J."/>
            <person name="Henrissat B."/>
            <person name="Kuo A."/>
            <person name="Liang C."/>
            <person name="Lipzen A."/>
            <person name="Lutzoni F."/>
            <person name="Magnuson J."/>
            <person name="Mondo S."/>
            <person name="Nolan M."/>
            <person name="Ohm R."/>
            <person name="Pangilinan J."/>
            <person name="Park H.-J."/>
            <person name="Ramirez L."/>
            <person name="Alfaro M."/>
            <person name="Sun H."/>
            <person name="Tritt A."/>
            <person name="Yoshinaga Y."/>
            <person name="Zwiers L.-H."/>
            <person name="Turgeon B."/>
            <person name="Goodwin S."/>
            <person name="Spatafora J."/>
            <person name="Crous P."/>
            <person name="Grigoriev I."/>
        </authorList>
    </citation>
    <scope>NUCLEOTIDE SEQUENCE</scope>
    <source>
        <strain evidence="6">CBS 109.77</strain>
    </source>
</reference>
<evidence type="ECO:0000256" key="4">
    <source>
        <dbReference type="PROSITE-ProRule" id="PRU01161"/>
    </source>
</evidence>
<evidence type="ECO:0000256" key="2">
    <source>
        <dbReference type="ARBA" id="ARBA00022963"/>
    </source>
</evidence>
<dbReference type="GO" id="GO:0016042">
    <property type="term" value="P:lipid catabolic process"/>
    <property type="evidence" value="ECO:0007669"/>
    <property type="project" value="UniProtKB-KW"/>
</dbReference>
<proteinExistence type="predicted"/>
<evidence type="ECO:0000256" key="3">
    <source>
        <dbReference type="ARBA" id="ARBA00023098"/>
    </source>
</evidence>
<dbReference type="Proteomes" id="UP000799757">
    <property type="component" value="Unassembled WGS sequence"/>
</dbReference>
<dbReference type="Gene3D" id="3.40.1090.10">
    <property type="entry name" value="Cytosolic phospholipase A2 catalytic domain"/>
    <property type="match status" value="1"/>
</dbReference>
<keyword evidence="2" id="KW-0442">Lipid degradation</keyword>
<dbReference type="Pfam" id="PF01734">
    <property type="entry name" value="Patatin"/>
    <property type="match status" value="1"/>
</dbReference>
<dbReference type="OrthoDB" id="1658288at2759"/>
<dbReference type="EMBL" id="MU002060">
    <property type="protein sequence ID" value="KAF2790687.1"/>
    <property type="molecule type" value="Genomic_DNA"/>
</dbReference>
<dbReference type="InterPro" id="IPR002641">
    <property type="entry name" value="PNPLA_dom"/>
</dbReference>
<evidence type="ECO:0000313" key="7">
    <source>
        <dbReference type="Proteomes" id="UP000799757"/>
    </source>
</evidence>
<keyword evidence="3" id="KW-0443">Lipid metabolism</keyword>
<feature type="short sequence motif" description="GXGXXG" evidence="4">
    <location>
        <begin position="15"/>
        <end position="20"/>
    </location>
</feature>